<dbReference type="OrthoDB" id="3171335at2"/>
<dbReference type="SUPFAM" id="SSF46894">
    <property type="entry name" value="C-terminal effector domain of the bipartite response regulators"/>
    <property type="match status" value="1"/>
</dbReference>
<feature type="modified residue" description="4-aspartylphosphate" evidence="2">
    <location>
        <position position="69"/>
    </location>
</feature>
<dbReference type="Gene3D" id="3.40.50.2300">
    <property type="match status" value="1"/>
</dbReference>
<dbReference type="PANTHER" id="PTHR43214">
    <property type="entry name" value="TWO-COMPONENT RESPONSE REGULATOR"/>
    <property type="match status" value="1"/>
</dbReference>
<evidence type="ECO:0000256" key="2">
    <source>
        <dbReference type="PROSITE-ProRule" id="PRU00169"/>
    </source>
</evidence>
<organism evidence="3 4">
    <name type="scientific">Cryobacterium psychrotolerans</name>
    <dbReference type="NCBI Taxonomy" id="386301"/>
    <lineage>
        <taxon>Bacteria</taxon>
        <taxon>Bacillati</taxon>
        <taxon>Actinomycetota</taxon>
        <taxon>Actinomycetes</taxon>
        <taxon>Micrococcales</taxon>
        <taxon>Microbacteriaceae</taxon>
        <taxon>Cryobacterium</taxon>
    </lineage>
</organism>
<sequence>MTQITPEATAPLPGSTAVRVGIIDDHESVRLGLKAACENVGYEVIHTAASARDFVEGLGDRTCDVIVLDLSLGDGSVVTENVRLAQSTGSSVLVHSIADRVALVREALAAGAAGVIPKSSATATVMAAVATVARGDVLNNLEWATAIDADSDFAKAQLGRRERDVLHLYASGLPLKMVAMQLGIAHSTAREYLDRIRVKYIEVGRPAPTKVDLLRRAVEDGILPGLDPDGGDARA</sequence>
<dbReference type="PROSITE" id="PS50110">
    <property type="entry name" value="RESPONSE_REGULATORY"/>
    <property type="match status" value="1"/>
</dbReference>
<dbReference type="Pfam" id="PF00072">
    <property type="entry name" value="Response_reg"/>
    <property type="match status" value="1"/>
</dbReference>
<accession>A0A1G9CN67</accession>
<dbReference type="Pfam" id="PF00196">
    <property type="entry name" value="GerE"/>
    <property type="match status" value="1"/>
</dbReference>
<protein>
    <submittedName>
        <fullName evidence="3">Two component transcriptional regulator, LuxR family</fullName>
    </submittedName>
</protein>
<reference evidence="3 4" key="1">
    <citation type="submission" date="2016-10" db="EMBL/GenBank/DDBJ databases">
        <authorList>
            <person name="de Groot N.N."/>
        </authorList>
    </citation>
    <scope>NUCLEOTIDE SEQUENCE [LARGE SCALE GENOMIC DNA]</scope>
    <source>
        <strain evidence="3 4">CGMCC 1.5382</strain>
    </source>
</reference>
<dbReference type="GO" id="GO:0000160">
    <property type="term" value="P:phosphorelay signal transduction system"/>
    <property type="evidence" value="ECO:0007669"/>
    <property type="project" value="InterPro"/>
</dbReference>
<keyword evidence="4" id="KW-1185">Reference proteome</keyword>
<evidence type="ECO:0000256" key="1">
    <source>
        <dbReference type="ARBA" id="ARBA00023125"/>
    </source>
</evidence>
<dbReference type="InterPro" id="IPR039420">
    <property type="entry name" value="WalR-like"/>
</dbReference>
<dbReference type="SMART" id="SM00448">
    <property type="entry name" value="REC"/>
    <property type="match status" value="1"/>
</dbReference>
<dbReference type="SMART" id="SM00421">
    <property type="entry name" value="HTH_LUXR"/>
    <property type="match status" value="1"/>
</dbReference>
<dbReference type="SUPFAM" id="SSF52172">
    <property type="entry name" value="CheY-like"/>
    <property type="match status" value="1"/>
</dbReference>
<dbReference type="PRINTS" id="PR00038">
    <property type="entry name" value="HTHLUXR"/>
</dbReference>
<evidence type="ECO:0000313" key="3">
    <source>
        <dbReference type="EMBL" id="SDK53092.1"/>
    </source>
</evidence>
<proteinExistence type="predicted"/>
<keyword evidence="1" id="KW-0238">DNA-binding</keyword>
<dbReference type="STRING" id="386301.SAMN05216282_107113"/>
<dbReference type="GO" id="GO:0003677">
    <property type="term" value="F:DNA binding"/>
    <property type="evidence" value="ECO:0007669"/>
    <property type="project" value="UniProtKB-KW"/>
</dbReference>
<dbReference type="InterPro" id="IPR011006">
    <property type="entry name" value="CheY-like_superfamily"/>
</dbReference>
<dbReference type="InterPro" id="IPR000792">
    <property type="entry name" value="Tscrpt_reg_LuxR_C"/>
</dbReference>
<dbReference type="InterPro" id="IPR016032">
    <property type="entry name" value="Sig_transdc_resp-reg_C-effctor"/>
</dbReference>
<dbReference type="GO" id="GO:0006355">
    <property type="term" value="P:regulation of DNA-templated transcription"/>
    <property type="evidence" value="ECO:0007669"/>
    <property type="project" value="InterPro"/>
</dbReference>
<evidence type="ECO:0000313" key="4">
    <source>
        <dbReference type="Proteomes" id="UP000198701"/>
    </source>
</evidence>
<gene>
    <name evidence="3" type="ORF">SAMN05216282_107113</name>
</gene>
<dbReference type="EMBL" id="FNFU01000007">
    <property type="protein sequence ID" value="SDK53092.1"/>
    <property type="molecule type" value="Genomic_DNA"/>
</dbReference>
<dbReference type="AlphaFoldDB" id="A0A1G9CN67"/>
<name>A0A1G9CN67_9MICO</name>
<keyword evidence="2" id="KW-0597">Phosphoprotein</keyword>
<dbReference type="Gene3D" id="1.10.10.10">
    <property type="entry name" value="Winged helix-like DNA-binding domain superfamily/Winged helix DNA-binding domain"/>
    <property type="match status" value="1"/>
</dbReference>
<dbReference type="InterPro" id="IPR001789">
    <property type="entry name" value="Sig_transdc_resp-reg_receiver"/>
</dbReference>
<dbReference type="Proteomes" id="UP000198701">
    <property type="component" value="Unassembled WGS sequence"/>
</dbReference>
<dbReference type="InterPro" id="IPR036388">
    <property type="entry name" value="WH-like_DNA-bd_sf"/>
</dbReference>